<dbReference type="InterPro" id="IPR036291">
    <property type="entry name" value="NAD(P)-bd_dom_sf"/>
</dbReference>
<evidence type="ECO:0008006" key="3">
    <source>
        <dbReference type="Google" id="ProtNLM"/>
    </source>
</evidence>
<reference evidence="1" key="4">
    <citation type="submission" date="2019-03" db="UniProtKB">
        <authorList>
            <consortium name="EnsemblPlants"/>
        </authorList>
    </citation>
    <scope>IDENTIFICATION</scope>
</reference>
<accession>A0A453P5J6</accession>
<dbReference type="EnsemblPlants" id="AET6Gv20615600.21">
    <property type="protein sequence ID" value="AET6Gv20615600.21"/>
    <property type="gene ID" value="AET6Gv20615600"/>
</dbReference>
<sequence>MGTVGLSVAQGAKLRGASKIIGVDTNPDKQEKGEGFWCYRFY</sequence>
<dbReference type="Proteomes" id="UP000015105">
    <property type="component" value="Chromosome 6D"/>
</dbReference>
<dbReference type="SUPFAM" id="SSF51735">
    <property type="entry name" value="NAD(P)-binding Rossmann-fold domains"/>
    <property type="match status" value="1"/>
</dbReference>
<organism evidence="1 2">
    <name type="scientific">Aegilops tauschii subsp. strangulata</name>
    <name type="common">Goatgrass</name>
    <dbReference type="NCBI Taxonomy" id="200361"/>
    <lineage>
        <taxon>Eukaryota</taxon>
        <taxon>Viridiplantae</taxon>
        <taxon>Streptophyta</taxon>
        <taxon>Embryophyta</taxon>
        <taxon>Tracheophyta</taxon>
        <taxon>Spermatophyta</taxon>
        <taxon>Magnoliopsida</taxon>
        <taxon>Liliopsida</taxon>
        <taxon>Poales</taxon>
        <taxon>Poaceae</taxon>
        <taxon>BOP clade</taxon>
        <taxon>Pooideae</taxon>
        <taxon>Triticodae</taxon>
        <taxon>Triticeae</taxon>
        <taxon>Triticinae</taxon>
        <taxon>Aegilops</taxon>
    </lineage>
</organism>
<evidence type="ECO:0000313" key="1">
    <source>
        <dbReference type="EnsemblPlants" id="AET6Gv20615600.21"/>
    </source>
</evidence>
<name>A0A453P5J6_AEGTS</name>
<reference evidence="1" key="3">
    <citation type="journal article" date="2017" name="Nature">
        <title>Genome sequence of the progenitor of the wheat D genome Aegilops tauschii.</title>
        <authorList>
            <person name="Luo M.C."/>
            <person name="Gu Y.Q."/>
            <person name="Puiu D."/>
            <person name="Wang H."/>
            <person name="Twardziok S.O."/>
            <person name="Deal K.R."/>
            <person name="Huo N."/>
            <person name="Zhu T."/>
            <person name="Wang L."/>
            <person name="Wang Y."/>
            <person name="McGuire P.E."/>
            <person name="Liu S."/>
            <person name="Long H."/>
            <person name="Ramasamy R.K."/>
            <person name="Rodriguez J.C."/>
            <person name="Van S.L."/>
            <person name="Yuan L."/>
            <person name="Wang Z."/>
            <person name="Xia Z."/>
            <person name="Xiao L."/>
            <person name="Anderson O.D."/>
            <person name="Ouyang S."/>
            <person name="Liang Y."/>
            <person name="Zimin A.V."/>
            <person name="Pertea G."/>
            <person name="Qi P."/>
            <person name="Bennetzen J.L."/>
            <person name="Dai X."/>
            <person name="Dawson M.W."/>
            <person name="Muller H.G."/>
            <person name="Kugler K."/>
            <person name="Rivarola-Duarte L."/>
            <person name="Spannagl M."/>
            <person name="Mayer K.F.X."/>
            <person name="Lu F.H."/>
            <person name="Bevan M.W."/>
            <person name="Leroy P."/>
            <person name="Li P."/>
            <person name="You F.M."/>
            <person name="Sun Q."/>
            <person name="Liu Z."/>
            <person name="Lyons E."/>
            <person name="Wicker T."/>
            <person name="Salzberg S.L."/>
            <person name="Devos K.M."/>
            <person name="Dvorak J."/>
        </authorList>
    </citation>
    <scope>NUCLEOTIDE SEQUENCE [LARGE SCALE GENOMIC DNA]</scope>
    <source>
        <strain evidence="1">cv. AL8/78</strain>
    </source>
</reference>
<dbReference type="Gene3D" id="3.40.50.720">
    <property type="entry name" value="NAD(P)-binding Rossmann-like Domain"/>
    <property type="match status" value="1"/>
</dbReference>
<protein>
    <recommendedName>
        <fullName evidence="3">Alcohol dehydrogenase-like C-terminal domain-containing protein</fullName>
    </recommendedName>
</protein>
<reference evidence="2" key="1">
    <citation type="journal article" date="2014" name="Science">
        <title>Ancient hybridizations among the ancestral genomes of bread wheat.</title>
        <authorList>
            <consortium name="International Wheat Genome Sequencing Consortium,"/>
            <person name="Marcussen T."/>
            <person name="Sandve S.R."/>
            <person name="Heier L."/>
            <person name="Spannagl M."/>
            <person name="Pfeifer M."/>
            <person name="Jakobsen K.S."/>
            <person name="Wulff B.B."/>
            <person name="Steuernagel B."/>
            <person name="Mayer K.F."/>
            <person name="Olsen O.A."/>
        </authorList>
    </citation>
    <scope>NUCLEOTIDE SEQUENCE [LARGE SCALE GENOMIC DNA]</scope>
    <source>
        <strain evidence="2">cv. AL8/78</strain>
    </source>
</reference>
<dbReference type="AlphaFoldDB" id="A0A453P5J6"/>
<keyword evidence="2" id="KW-1185">Reference proteome</keyword>
<reference evidence="1" key="5">
    <citation type="journal article" date="2021" name="G3 (Bethesda)">
        <title>Aegilops tauschii genome assembly Aet v5.0 features greater sequence contiguity and improved annotation.</title>
        <authorList>
            <person name="Wang L."/>
            <person name="Zhu T."/>
            <person name="Rodriguez J.C."/>
            <person name="Deal K.R."/>
            <person name="Dubcovsky J."/>
            <person name="McGuire P.E."/>
            <person name="Lux T."/>
            <person name="Spannagl M."/>
            <person name="Mayer K.F.X."/>
            <person name="Baldrich P."/>
            <person name="Meyers B.C."/>
            <person name="Huo N."/>
            <person name="Gu Y.Q."/>
            <person name="Zhou H."/>
            <person name="Devos K.M."/>
            <person name="Bennetzen J.L."/>
            <person name="Unver T."/>
            <person name="Budak H."/>
            <person name="Gulick P.J."/>
            <person name="Galiba G."/>
            <person name="Kalapos B."/>
            <person name="Nelson D.R."/>
            <person name="Li P."/>
            <person name="You F.M."/>
            <person name="Luo M.C."/>
            <person name="Dvorak J."/>
        </authorList>
    </citation>
    <scope>NUCLEOTIDE SEQUENCE [LARGE SCALE GENOMIC DNA]</scope>
    <source>
        <strain evidence="1">cv. AL8/78</strain>
    </source>
</reference>
<reference evidence="2" key="2">
    <citation type="journal article" date="2017" name="Nat. Plants">
        <title>The Aegilops tauschii genome reveals multiple impacts of transposons.</title>
        <authorList>
            <person name="Zhao G."/>
            <person name="Zou C."/>
            <person name="Li K."/>
            <person name="Wang K."/>
            <person name="Li T."/>
            <person name="Gao L."/>
            <person name="Zhang X."/>
            <person name="Wang H."/>
            <person name="Yang Z."/>
            <person name="Liu X."/>
            <person name="Jiang W."/>
            <person name="Mao L."/>
            <person name="Kong X."/>
            <person name="Jiao Y."/>
            <person name="Jia J."/>
        </authorList>
    </citation>
    <scope>NUCLEOTIDE SEQUENCE [LARGE SCALE GENOMIC DNA]</scope>
    <source>
        <strain evidence="2">cv. AL8/78</strain>
    </source>
</reference>
<dbReference type="Gramene" id="AET6Gv20615600.21">
    <property type="protein sequence ID" value="AET6Gv20615600.21"/>
    <property type="gene ID" value="AET6Gv20615600"/>
</dbReference>
<proteinExistence type="predicted"/>
<evidence type="ECO:0000313" key="2">
    <source>
        <dbReference type="Proteomes" id="UP000015105"/>
    </source>
</evidence>